<dbReference type="Proteomes" id="UP000799324">
    <property type="component" value="Unassembled WGS sequence"/>
</dbReference>
<evidence type="ECO:0000313" key="2">
    <source>
        <dbReference type="Proteomes" id="UP000799324"/>
    </source>
</evidence>
<protein>
    <submittedName>
        <fullName evidence="1">Uncharacterized protein</fullName>
    </submittedName>
</protein>
<dbReference type="AlphaFoldDB" id="A0A6A6TQA4"/>
<evidence type="ECO:0000313" key="1">
    <source>
        <dbReference type="EMBL" id="KAF2661970.1"/>
    </source>
</evidence>
<gene>
    <name evidence="1" type="ORF">K491DRAFT_710392</name>
</gene>
<organism evidence="1 2">
    <name type="scientific">Lophiostoma macrostomum CBS 122681</name>
    <dbReference type="NCBI Taxonomy" id="1314788"/>
    <lineage>
        <taxon>Eukaryota</taxon>
        <taxon>Fungi</taxon>
        <taxon>Dikarya</taxon>
        <taxon>Ascomycota</taxon>
        <taxon>Pezizomycotina</taxon>
        <taxon>Dothideomycetes</taxon>
        <taxon>Pleosporomycetidae</taxon>
        <taxon>Pleosporales</taxon>
        <taxon>Lophiostomataceae</taxon>
        <taxon>Lophiostoma</taxon>
    </lineage>
</organism>
<accession>A0A6A6TQA4</accession>
<dbReference type="OrthoDB" id="3941101at2759"/>
<name>A0A6A6TQA4_9PLEO</name>
<proteinExistence type="predicted"/>
<reference evidence="1" key="1">
    <citation type="journal article" date="2020" name="Stud. Mycol.">
        <title>101 Dothideomycetes genomes: a test case for predicting lifestyles and emergence of pathogens.</title>
        <authorList>
            <person name="Haridas S."/>
            <person name="Albert R."/>
            <person name="Binder M."/>
            <person name="Bloem J."/>
            <person name="Labutti K."/>
            <person name="Salamov A."/>
            <person name="Andreopoulos B."/>
            <person name="Baker S."/>
            <person name="Barry K."/>
            <person name="Bills G."/>
            <person name="Bluhm B."/>
            <person name="Cannon C."/>
            <person name="Castanera R."/>
            <person name="Culley D."/>
            <person name="Daum C."/>
            <person name="Ezra D."/>
            <person name="Gonzalez J."/>
            <person name="Henrissat B."/>
            <person name="Kuo A."/>
            <person name="Liang C."/>
            <person name="Lipzen A."/>
            <person name="Lutzoni F."/>
            <person name="Magnuson J."/>
            <person name="Mondo S."/>
            <person name="Nolan M."/>
            <person name="Ohm R."/>
            <person name="Pangilinan J."/>
            <person name="Park H.-J."/>
            <person name="Ramirez L."/>
            <person name="Alfaro M."/>
            <person name="Sun H."/>
            <person name="Tritt A."/>
            <person name="Yoshinaga Y."/>
            <person name="Zwiers L.-H."/>
            <person name="Turgeon B."/>
            <person name="Goodwin S."/>
            <person name="Spatafora J."/>
            <person name="Crous P."/>
            <person name="Grigoriev I."/>
        </authorList>
    </citation>
    <scope>NUCLEOTIDE SEQUENCE</scope>
    <source>
        <strain evidence="1">CBS 122681</strain>
    </source>
</reference>
<dbReference type="EMBL" id="MU004291">
    <property type="protein sequence ID" value="KAF2661970.1"/>
    <property type="molecule type" value="Genomic_DNA"/>
</dbReference>
<keyword evidence="2" id="KW-1185">Reference proteome</keyword>
<sequence length="265" mass="30106">MDLSRRLDLFELEGAHSDEELPDYEPQTAPDYAVEDFETPICTYHLRQGDRKTQHFVTYGPTSRSSYKIICPSSRLFSKKPDMELLRVSSGPEVEEKSVASASFDNNGPLPWRPRAHFSHTDSAGRRDLYSMESRNFSDWTIVIREEIYTWIIESRPVSLVLREKTSNLIIARFTYSSRGTMAAKGAEAGALTIYRDSISTDSDGIEKIMASLAVPMIHFKKMGRHYRNDATERSASLASEPLQMQRMSFASQRNGVIGSDLWTM</sequence>